<keyword evidence="2" id="KW-1185">Reference proteome</keyword>
<gene>
    <name evidence="1" type="ORF">J41TS4_22680</name>
</gene>
<accession>A0A919Y504</accession>
<protein>
    <submittedName>
        <fullName evidence="1">Uncharacterized protein</fullName>
    </submittedName>
</protein>
<sequence length="96" mass="11341">MQCRMAGCQRIATETWKLVDVCCHCWDAIQSEQHKYYSRRITDKERFLNEQIERIKEADERKAKEIKAIITKSKNGLVTQVEIEGRHYNLVKEAAK</sequence>
<dbReference type="Proteomes" id="UP000678895">
    <property type="component" value="Unassembled WGS sequence"/>
</dbReference>
<organism evidence="1 2">
    <name type="scientific">Paenibacillus apis</name>
    <dbReference type="NCBI Taxonomy" id="1792174"/>
    <lineage>
        <taxon>Bacteria</taxon>
        <taxon>Bacillati</taxon>
        <taxon>Bacillota</taxon>
        <taxon>Bacilli</taxon>
        <taxon>Bacillales</taxon>
        <taxon>Paenibacillaceae</taxon>
        <taxon>Paenibacillus</taxon>
    </lineage>
</organism>
<name>A0A919Y504_9BACL</name>
<dbReference type="EMBL" id="BORS01000007">
    <property type="protein sequence ID" value="GIO42510.1"/>
    <property type="molecule type" value="Genomic_DNA"/>
</dbReference>
<dbReference type="AlphaFoldDB" id="A0A919Y504"/>
<reference evidence="1" key="1">
    <citation type="submission" date="2021-03" db="EMBL/GenBank/DDBJ databases">
        <title>Antimicrobial resistance genes in bacteria isolated from Japanese honey, and their potential for conferring macrolide and lincosamide resistance in the American foulbrood pathogen Paenibacillus larvae.</title>
        <authorList>
            <person name="Okamoto M."/>
            <person name="Kumagai M."/>
            <person name="Kanamori H."/>
            <person name="Takamatsu D."/>
        </authorList>
    </citation>
    <scope>NUCLEOTIDE SEQUENCE</scope>
    <source>
        <strain evidence="1">J41TS4</strain>
    </source>
</reference>
<comment type="caution">
    <text evidence="1">The sequence shown here is derived from an EMBL/GenBank/DDBJ whole genome shotgun (WGS) entry which is preliminary data.</text>
</comment>
<evidence type="ECO:0000313" key="1">
    <source>
        <dbReference type="EMBL" id="GIO42510.1"/>
    </source>
</evidence>
<proteinExistence type="predicted"/>
<evidence type="ECO:0000313" key="2">
    <source>
        <dbReference type="Proteomes" id="UP000678895"/>
    </source>
</evidence>